<evidence type="ECO:0000256" key="4">
    <source>
        <dbReference type="ARBA" id="ARBA00023163"/>
    </source>
</evidence>
<dbReference type="InterPro" id="IPR013249">
    <property type="entry name" value="RNA_pol_sigma70_r4_t2"/>
</dbReference>
<reference evidence="7 8" key="1">
    <citation type="submission" date="2016-03" db="EMBL/GenBank/DDBJ databases">
        <authorList>
            <consortium name="Pathogen Informatics"/>
        </authorList>
    </citation>
    <scope>NUCLEOTIDE SEQUENCE [LARGE SCALE GENOMIC DNA]</scope>
    <source>
        <strain evidence="7 8">NCTC13364</strain>
    </source>
</reference>
<dbReference type="SUPFAM" id="SSF88946">
    <property type="entry name" value="Sigma2 domain of RNA polymerase sigma factors"/>
    <property type="match status" value="1"/>
</dbReference>
<dbReference type="InterPro" id="IPR039425">
    <property type="entry name" value="RNA_pol_sigma-70-like"/>
</dbReference>
<dbReference type="PANTHER" id="PTHR43133">
    <property type="entry name" value="RNA POLYMERASE ECF-TYPE SIGMA FACTO"/>
    <property type="match status" value="1"/>
</dbReference>
<dbReference type="InterPro" id="IPR007627">
    <property type="entry name" value="RNA_pol_sigma70_r2"/>
</dbReference>
<evidence type="ECO:0000313" key="8">
    <source>
        <dbReference type="Proteomes" id="UP000077037"/>
    </source>
</evidence>
<keyword evidence="3" id="KW-0731">Sigma factor</keyword>
<dbReference type="EMBL" id="FKBS01000029">
    <property type="protein sequence ID" value="SAI55179.1"/>
    <property type="molecule type" value="Genomic_DNA"/>
</dbReference>
<dbReference type="Gene3D" id="1.10.10.10">
    <property type="entry name" value="Winged helix-like DNA-binding domain superfamily/Winged helix DNA-binding domain"/>
    <property type="match status" value="1"/>
</dbReference>
<protein>
    <submittedName>
        <fullName evidence="7">ECF family sigma factor</fullName>
    </submittedName>
</protein>
<sequence length="179" mass="19719">MPEALRTRLRHVLESRYAHLRHNLERIVGSRDGAHDALQETWVRLENIGDATTVRNPAAYLLRMAVNVAAHQHRRDDDPVAPEDIDALFHAPDASANPERTASARSDIAAVDLALASLTPRCLAIFVAAKRDGQSNREIAQAMGISARLVEKELHRALQACQQAVGQPAYTRQRGARGI</sequence>
<dbReference type="NCBIfam" id="TIGR02937">
    <property type="entry name" value="sigma70-ECF"/>
    <property type="match status" value="1"/>
</dbReference>
<dbReference type="Gene3D" id="1.10.1740.10">
    <property type="match status" value="1"/>
</dbReference>
<evidence type="ECO:0000259" key="6">
    <source>
        <dbReference type="Pfam" id="PF08281"/>
    </source>
</evidence>
<dbReference type="InterPro" id="IPR014284">
    <property type="entry name" value="RNA_pol_sigma-70_dom"/>
</dbReference>
<evidence type="ECO:0000256" key="3">
    <source>
        <dbReference type="ARBA" id="ARBA00023082"/>
    </source>
</evidence>
<name>A0A157RCW0_9BORD</name>
<keyword evidence="2" id="KW-0805">Transcription regulation</keyword>
<dbReference type="AlphaFoldDB" id="A0A157RCW0"/>
<evidence type="ECO:0000313" key="7">
    <source>
        <dbReference type="EMBL" id="SAI55179.1"/>
    </source>
</evidence>
<dbReference type="RefSeq" id="WP_066419730.1">
    <property type="nucleotide sequence ID" value="NZ_FKBS01000029.1"/>
</dbReference>
<feature type="domain" description="RNA polymerase sigma factor 70 region 4 type 2" evidence="6">
    <location>
        <begin position="110"/>
        <end position="161"/>
    </location>
</feature>
<gene>
    <name evidence="7" type="primary">fecI_14</name>
    <name evidence="7" type="ORF">SAMEA1982600_04597</name>
</gene>
<proteinExistence type="inferred from homology"/>
<evidence type="ECO:0000256" key="2">
    <source>
        <dbReference type="ARBA" id="ARBA00023015"/>
    </source>
</evidence>
<dbReference type="InterPro" id="IPR036388">
    <property type="entry name" value="WH-like_DNA-bd_sf"/>
</dbReference>
<dbReference type="Proteomes" id="UP000077037">
    <property type="component" value="Unassembled WGS sequence"/>
</dbReference>
<organism evidence="7 8">
    <name type="scientific">Bordetella ansorpii</name>
    <dbReference type="NCBI Taxonomy" id="288768"/>
    <lineage>
        <taxon>Bacteria</taxon>
        <taxon>Pseudomonadati</taxon>
        <taxon>Pseudomonadota</taxon>
        <taxon>Betaproteobacteria</taxon>
        <taxon>Burkholderiales</taxon>
        <taxon>Alcaligenaceae</taxon>
        <taxon>Bordetella</taxon>
    </lineage>
</organism>
<dbReference type="GO" id="GO:0006352">
    <property type="term" value="P:DNA-templated transcription initiation"/>
    <property type="evidence" value="ECO:0007669"/>
    <property type="project" value="InterPro"/>
</dbReference>
<dbReference type="PANTHER" id="PTHR43133:SF63">
    <property type="entry name" value="RNA POLYMERASE SIGMA FACTOR FECI-RELATED"/>
    <property type="match status" value="1"/>
</dbReference>
<dbReference type="SUPFAM" id="SSF88659">
    <property type="entry name" value="Sigma3 and sigma4 domains of RNA polymerase sigma factors"/>
    <property type="match status" value="1"/>
</dbReference>
<accession>A0A157RCW0</accession>
<dbReference type="GO" id="GO:0003677">
    <property type="term" value="F:DNA binding"/>
    <property type="evidence" value="ECO:0007669"/>
    <property type="project" value="InterPro"/>
</dbReference>
<feature type="domain" description="RNA polymerase sigma-70 region 2" evidence="5">
    <location>
        <begin position="17"/>
        <end position="76"/>
    </location>
</feature>
<dbReference type="GO" id="GO:0016987">
    <property type="term" value="F:sigma factor activity"/>
    <property type="evidence" value="ECO:0007669"/>
    <property type="project" value="UniProtKB-KW"/>
</dbReference>
<dbReference type="OrthoDB" id="8847602at2"/>
<dbReference type="InterPro" id="IPR013324">
    <property type="entry name" value="RNA_pol_sigma_r3/r4-like"/>
</dbReference>
<dbReference type="InterPro" id="IPR013325">
    <property type="entry name" value="RNA_pol_sigma_r2"/>
</dbReference>
<dbReference type="Pfam" id="PF04542">
    <property type="entry name" value="Sigma70_r2"/>
    <property type="match status" value="1"/>
</dbReference>
<comment type="similarity">
    <text evidence="1">Belongs to the sigma-70 factor family. ECF subfamily.</text>
</comment>
<evidence type="ECO:0000259" key="5">
    <source>
        <dbReference type="Pfam" id="PF04542"/>
    </source>
</evidence>
<keyword evidence="4" id="KW-0804">Transcription</keyword>
<dbReference type="Pfam" id="PF08281">
    <property type="entry name" value="Sigma70_r4_2"/>
    <property type="match status" value="1"/>
</dbReference>
<evidence type="ECO:0000256" key="1">
    <source>
        <dbReference type="ARBA" id="ARBA00010641"/>
    </source>
</evidence>